<feature type="chain" id="PRO_5024318126" description="Porin" evidence="1">
    <location>
        <begin position="25"/>
        <end position="318"/>
    </location>
</feature>
<dbReference type="EMBL" id="VXLD01000021">
    <property type="protein sequence ID" value="KAB1851444.1"/>
    <property type="molecule type" value="Genomic_DNA"/>
</dbReference>
<evidence type="ECO:0000313" key="3">
    <source>
        <dbReference type="Proteomes" id="UP000325788"/>
    </source>
</evidence>
<protein>
    <recommendedName>
        <fullName evidence="4">Porin</fullName>
    </recommendedName>
</protein>
<evidence type="ECO:0000256" key="1">
    <source>
        <dbReference type="SAM" id="SignalP"/>
    </source>
</evidence>
<dbReference type="Proteomes" id="UP000325788">
    <property type="component" value="Unassembled WGS sequence"/>
</dbReference>
<dbReference type="AlphaFoldDB" id="A0A5N4W375"/>
<keyword evidence="1" id="KW-0732">Signal</keyword>
<feature type="signal peptide" evidence="1">
    <location>
        <begin position="1"/>
        <end position="24"/>
    </location>
</feature>
<dbReference type="PROSITE" id="PS51257">
    <property type="entry name" value="PROKAR_LIPOPROTEIN"/>
    <property type="match status" value="1"/>
</dbReference>
<evidence type="ECO:0000313" key="2">
    <source>
        <dbReference type="EMBL" id="KAB1851444.1"/>
    </source>
</evidence>
<gene>
    <name evidence="2" type="ORF">F4W09_16535</name>
</gene>
<comment type="caution">
    <text evidence="2">The sequence shown here is derived from an EMBL/GenBank/DDBJ whole genome shotgun (WGS) entry which is preliminary data.</text>
</comment>
<organism evidence="2 3">
    <name type="scientific">Acinetobacter tandoii</name>
    <dbReference type="NCBI Taxonomy" id="202954"/>
    <lineage>
        <taxon>Bacteria</taxon>
        <taxon>Pseudomonadati</taxon>
        <taxon>Pseudomonadota</taxon>
        <taxon>Gammaproteobacteria</taxon>
        <taxon>Moraxellales</taxon>
        <taxon>Moraxellaceae</taxon>
        <taxon>Acinetobacter</taxon>
    </lineage>
</organism>
<accession>A0A5N4W375</accession>
<reference evidence="2 3" key="1">
    <citation type="submission" date="2019-09" db="EMBL/GenBank/DDBJ databases">
        <title>Draft genome sequence of Acinetobacter tandoii W4-4-4 isolated from environmental water sample.</title>
        <authorList>
            <person name="Wee S.K."/>
            <person name="Yan B."/>
            <person name="Mustaffa S.B."/>
            <person name="Yap E.P.H."/>
        </authorList>
    </citation>
    <scope>NUCLEOTIDE SEQUENCE [LARGE SCALE GENOMIC DNA]</scope>
    <source>
        <strain evidence="2 3">W4-4-4</strain>
    </source>
</reference>
<evidence type="ECO:0008006" key="4">
    <source>
        <dbReference type="Google" id="ProtNLM"/>
    </source>
</evidence>
<sequence length="318" mass="35995">MKIKPTNLCITIPLLMMISMGCFANELEEKKGTSGRAVGTEFFFSDDSEGFQTRKLSAEFFPKYESGDSYLGVRASAYQYKADNWNRDGQKISFVGRDVDSATANGWFLDAGLFEQDNHTLLTLDGSYRTQFFDKTALEVFANRDWVETQSALDQGINFTFVGAALDQGLGDHVTLVGLAGTQFFSDDNRRDHGRIKVIYQPSLNLGLTVQARYRTYHSRQEDVGGAYFNPKNYEESMLAVGWRQRFAKWSTGLTVGLGREKINDDPSQSTQLFELNLQSPVYGSQFFRMNAGYNKSASFNGPNYNYPYVRGEWILQF</sequence>
<proteinExistence type="predicted"/>
<name>A0A5N4W375_9GAMM</name>